<dbReference type="EMBL" id="CP020745">
    <property type="protein sequence ID" value="ARJ25650.1"/>
    <property type="molecule type" value="Genomic_DNA"/>
</dbReference>
<evidence type="ECO:0000313" key="1">
    <source>
        <dbReference type="EMBL" id="ARJ25650.1"/>
    </source>
</evidence>
<dbReference type="AlphaFoldDB" id="A0A1W6AII9"/>
<reference evidence="1 2" key="1">
    <citation type="submission" date="2017-04" db="EMBL/GenBank/DDBJ databases">
        <title>The Characteristic of a Fine Plant Growth-Promoting Rhizobacteria Bacillus mycoides Gnyt1 and its Whole Genome Sequencing Analysis.</title>
        <authorList>
            <person name="Li J.H."/>
            <person name="Yao T."/>
        </authorList>
    </citation>
    <scope>NUCLEOTIDE SEQUENCE [LARGE SCALE GENOMIC DNA]</scope>
    <source>
        <strain evidence="1 2">Gnyt1</strain>
        <plasmid evidence="2">Plasmid unnamed2</plasmid>
    </source>
</reference>
<gene>
    <name evidence="1" type="ORF">B7492_31900</name>
</gene>
<name>A0A1W6AII9_BACMY</name>
<proteinExistence type="predicted"/>
<geneLocation type="plasmid" evidence="1 2">
    <name>unnamed2</name>
</geneLocation>
<dbReference type="RefSeq" id="WP_085313377.1">
    <property type="nucleotide sequence ID" value="NZ_CP020745.1"/>
</dbReference>
<dbReference type="Proteomes" id="UP000192932">
    <property type="component" value="Plasmid unnamed2"/>
</dbReference>
<organism evidence="1 2">
    <name type="scientific">Bacillus mycoides</name>
    <dbReference type="NCBI Taxonomy" id="1405"/>
    <lineage>
        <taxon>Bacteria</taxon>
        <taxon>Bacillati</taxon>
        <taxon>Bacillota</taxon>
        <taxon>Bacilli</taxon>
        <taxon>Bacillales</taxon>
        <taxon>Bacillaceae</taxon>
        <taxon>Bacillus</taxon>
        <taxon>Bacillus cereus group</taxon>
    </lineage>
</organism>
<accession>A0A1W6AII9</accession>
<evidence type="ECO:0000313" key="2">
    <source>
        <dbReference type="Proteomes" id="UP000192932"/>
    </source>
</evidence>
<sequence>MLHVALQEQTYWKKQRKILRKNSKKLLISLEPHLYKKLQDLALYNEDLDQIASELVMEGIEYIYMEEIPVREYHAFQHFIEIELSQFQHKLLQQLALKRGCSARKMAYTVLHFLLKTK</sequence>
<protein>
    <submittedName>
        <fullName evidence="1">Uncharacterized protein</fullName>
    </submittedName>
</protein>
<keyword evidence="1" id="KW-0614">Plasmid</keyword>